<dbReference type="EMBL" id="JBGBPQ010000002">
    <property type="protein sequence ID" value="KAL1527615.1"/>
    <property type="molecule type" value="Genomic_DNA"/>
</dbReference>
<evidence type="ECO:0008006" key="5">
    <source>
        <dbReference type="Google" id="ProtNLM"/>
    </source>
</evidence>
<dbReference type="AlphaFoldDB" id="A0AB34K0V1"/>
<protein>
    <recommendedName>
        <fullName evidence="5">Saposin B-type domain-containing protein</fullName>
    </recommendedName>
</protein>
<keyword evidence="2" id="KW-0732">Signal</keyword>
<gene>
    <name evidence="3" type="ORF">AB1Y20_009001</name>
</gene>
<dbReference type="PANTHER" id="PTHR36058:SF1">
    <property type="entry name" value="NUCLEOPHOSMIN"/>
    <property type="match status" value="1"/>
</dbReference>
<sequence>MALVLALMFPHGVVGSLVEEVGVPSDVKYIRCQTCEHLVTALHEQMKAPDKRPDESAVQSKIEKACKHGEAEGAWLRSLDMVENEETIRLEKQPQDGPCGKECLTIALACQRLLEEGWENELGEALWEGSMSAQELSAIACKKWSSACRRAPPKVDASRPKGPQFRPYSDTEREALEGDTGRAGLLSWAELRQSLGLSPEEEAHSDDELGADLATQQARLKLEQRLHQSEVFLSTHL</sequence>
<proteinExistence type="predicted"/>
<evidence type="ECO:0000256" key="1">
    <source>
        <dbReference type="SAM" id="MobiDB-lite"/>
    </source>
</evidence>
<accession>A0AB34K0V1</accession>
<dbReference type="Proteomes" id="UP001515480">
    <property type="component" value="Unassembled WGS sequence"/>
</dbReference>
<feature type="region of interest" description="Disordered" evidence="1">
    <location>
        <begin position="151"/>
        <end position="179"/>
    </location>
</feature>
<reference evidence="3 4" key="1">
    <citation type="journal article" date="2024" name="Science">
        <title>Giant polyketide synthase enzymes in the biosynthesis of giant marine polyether toxins.</title>
        <authorList>
            <person name="Fallon T.R."/>
            <person name="Shende V.V."/>
            <person name="Wierzbicki I.H."/>
            <person name="Pendleton A.L."/>
            <person name="Watervoot N.F."/>
            <person name="Auber R.P."/>
            <person name="Gonzalez D.J."/>
            <person name="Wisecaver J.H."/>
            <person name="Moore B.S."/>
        </authorList>
    </citation>
    <scope>NUCLEOTIDE SEQUENCE [LARGE SCALE GENOMIC DNA]</scope>
    <source>
        <strain evidence="3 4">12B1</strain>
    </source>
</reference>
<evidence type="ECO:0000256" key="2">
    <source>
        <dbReference type="SAM" id="SignalP"/>
    </source>
</evidence>
<evidence type="ECO:0000313" key="3">
    <source>
        <dbReference type="EMBL" id="KAL1527615.1"/>
    </source>
</evidence>
<dbReference type="PANTHER" id="PTHR36058">
    <property type="entry name" value="NUCLEOPHOSMIN"/>
    <property type="match status" value="1"/>
</dbReference>
<name>A0AB34K0V1_PRYPA</name>
<evidence type="ECO:0000313" key="4">
    <source>
        <dbReference type="Proteomes" id="UP001515480"/>
    </source>
</evidence>
<organism evidence="3 4">
    <name type="scientific">Prymnesium parvum</name>
    <name type="common">Toxic golden alga</name>
    <dbReference type="NCBI Taxonomy" id="97485"/>
    <lineage>
        <taxon>Eukaryota</taxon>
        <taxon>Haptista</taxon>
        <taxon>Haptophyta</taxon>
        <taxon>Prymnesiophyceae</taxon>
        <taxon>Prymnesiales</taxon>
        <taxon>Prymnesiaceae</taxon>
        <taxon>Prymnesium</taxon>
    </lineage>
</organism>
<feature type="compositionally biased region" description="Basic and acidic residues" evidence="1">
    <location>
        <begin position="169"/>
        <end position="179"/>
    </location>
</feature>
<comment type="caution">
    <text evidence="3">The sequence shown here is derived from an EMBL/GenBank/DDBJ whole genome shotgun (WGS) entry which is preliminary data.</text>
</comment>
<feature type="chain" id="PRO_5044341619" description="Saposin B-type domain-containing protein" evidence="2">
    <location>
        <begin position="16"/>
        <end position="237"/>
    </location>
</feature>
<feature type="signal peptide" evidence="2">
    <location>
        <begin position="1"/>
        <end position="15"/>
    </location>
</feature>
<keyword evidence="4" id="KW-1185">Reference proteome</keyword>